<keyword evidence="4 6" id="KW-1133">Transmembrane helix</keyword>
<feature type="transmembrane region" description="Helical" evidence="6">
    <location>
        <begin position="182"/>
        <end position="200"/>
    </location>
</feature>
<reference evidence="7 8" key="1">
    <citation type="submission" date="2020-05" db="EMBL/GenBank/DDBJ databases">
        <title>Genome Sequencing of Type Strains.</title>
        <authorList>
            <person name="Lemaire J.F."/>
            <person name="Inderbitzin P."/>
            <person name="Gregorio O.A."/>
            <person name="Collins S.B."/>
            <person name="Wespe N."/>
            <person name="Knight-Connoni V."/>
        </authorList>
    </citation>
    <scope>NUCLEOTIDE SEQUENCE [LARGE SCALE GENOMIC DNA]</scope>
    <source>
        <strain evidence="7 8">ATCC 25174</strain>
    </source>
</reference>
<dbReference type="InterPro" id="IPR001123">
    <property type="entry name" value="LeuE-type"/>
</dbReference>
<dbReference type="AlphaFoldDB" id="A0A7Y6A3S6"/>
<organism evidence="7 8">
    <name type="scientific">Cellulomonas humilata</name>
    <dbReference type="NCBI Taxonomy" id="144055"/>
    <lineage>
        <taxon>Bacteria</taxon>
        <taxon>Bacillati</taxon>
        <taxon>Actinomycetota</taxon>
        <taxon>Actinomycetes</taxon>
        <taxon>Micrococcales</taxon>
        <taxon>Cellulomonadaceae</taxon>
        <taxon>Cellulomonas</taxon>
    </lineage>
</organism>
<feature type="transmembrane region" description="Helical" evidence="6">
    <location>
        <begin position="35"/>
        <end position="59"/>
    </location>
</feature>
<feature type="transmembrane region" description="Helical" evidence="6">
    <location>
        <begin position="141"/>
        <end position="162"/>
    </location>
</feature>
<proteinExistence type="predicted"/>
<dbReference type="GO" id="GO:0005886">
    <property type="term" value="C:plasma membrane"/>
    <property type="evidence" value="ECO:0007669"/>
    <property type="project" value="UniProtKB-SubCell"/>
</dbReference>
<name>A0A7Y6A3S6_9CELL</name>
<dbReference type="EMBL" id="JABMCI010000070">
    <property type="protein sequence ID" value="NUU19186.1"/>
    <property type="molecule type" value="Genomic_DNA"/>
</dbReference>
<evidence type="ECO:0000313" key="7">
    <source>
        <dbReference type="EMBL" id="NUU19186.1"/>
    </source>
</evidence>
<evidence type="ECO:0000256" key="6">
    <source>
        <dbReference type="SAM" id="Phobius"/>
    </source>
</evidence>
<dbReference type="PANTHER" id="PTHR30086">
    <property type="entry name" value="ARGININE EXPORTER PROTEIN ARGO"/>
    <property type="match status" value="1"/>
</dbReference>
<evidence type="ECO:0000256" key="4">
    <source>
        <dbReference type="ARBA" id="ARBA00022989"/>
    </source>
</evidence>
<dbReference type="Pfam" id="PF01810">
    <property type="entry name" value="LysE"/>
    <property type="match status" value="1"/>
</dbReference>
<keyword evidence="8" id="KW-1185">Reference proteome</keyword>
<evidence type="ECO:0000256" key="1">
    <source>
        <dbReference type="ARBA" id="ARBA00004651"/>
    </source>
</evidence>
<accession>A0A7Y6A3S6</accession>
<evidence type="ECO:0000256" key="3">
    <source>
        <dbReference type="ARBA" id="ARBA00022692"/>
    </source>
</evidence>
<dbReference type="PIRSF" id="PIRSF006324">
    <property type="entry name" value="LeuE"/>
    <property type="match status" value="1"/>
</dbReference>
<gene>
    <name evidence="7" type="ORF">HP550_18205</name>
</gene>
<comment type="subcellular location">
    <subcellularLocation>
        <location evidence="1">Cell membrane</location>
        <topology evidence="1">Multi-pass membrane protein</topology>
    </subcellularLocation>
</comment>
<dbReference type="GO" id="GO:0042970">
    <property type="term" value="F:homoserine transmembrane transporter activity"/>
    <property type="evidence" value="ECO:0007669"/>
    <property type="project" value="TreeGrafter"/>
</dbReference>
<keyword evidence="2" id="KW-1003">Cell membrane</keyword>
<evidence type="ECO:0000256" key="2">
    <source>
        <dbReference type="ARBA" id="ARBA00022475"/>
    </source>
</evidence>
<dbReference type="RefSeq" id="WP_175349091.1">
    <property type="nucleotide sequence ID" value="NZ_JABMCI010000070.1"/>
</dbReference>
<sequence>MTVAFLLTTLVIVATPGTGVIYTLSAGLSRGTRASLVAAFGCTLGIMPHVVAAMTGLAAVLNTSAVAFQTLKLLGVAYLLYMAVRMWRDRSEIVVSGQTEPLSAGRVIWSAVLLNVLNPKLTIFFFAFLPQFVRPDEPGALLHMVALSGVFMAMTFVVFGIYGACAAAVRSQVVSRPRVVLWMRRTFAGAFVALGARLALTDR</sequence>
<keyword evidence="5 6" id="KW-0472">Membrane</keyword>
<evidence type="ECO:0000313" key="8">
    <source>
        <dbReference type="Proteomes" id="UP000565724"/>
    </source>
</evidence>
<dbReference type="Proteomes" id="UP000565724">
    <property type="component" value="Unassembled WGS sequence"/>
</dbReference>
<protein>
    <submittedName>
        <fullName evidence="7">LysE family translocator</fullName>
    </submittedName>
</protein>
<feature type="transmembrane region" description="Helical" evidence="6">
    <location>
        <begin position="71"/>
        <end position="87"/>
    </location>
</feature>
<keyword evidence="3 6" id="KW-0812">Transmembrane</keyword>
<feature type="transmembrane region" description="Helical" evidence="6">
    <location>
        <begin position="107"/>
        <end position="129"/>
    </location>
</feature>
<dbReference type="PANTHER" id="PTHR30086:SF14">
    <property type="entry name" value="HOMOSERINE_HOMOSERINE LACTONE EFFLUX PROTEIN"/>
    <property type="match status" value="1"/>
</dbReference>
<evidence type="ECO:0000256" key="5">
    <source>
        <dbReference type="ARBA" id="ARBA00023136"/>
    </source>
</evidence>
<comment type="caution">
    <text evidence="7">The sequence shown here is derived from an EMBL/GenBank/DDBJ whole genome shotgun (WGS) entry which is preliminary data.</text>
</comment>